<name>A0ABM4DG78_HYDVU</name>
<feature type="chain" id="PRO_5046964856" evidence="1">
    <location>
        <begin position="20"/>
        <end position="105"/>
    </location>
</feature>
<dbReference type="RefSeq" id="XP_065673445.1">
    <property type="nucleotide sequence ID" value="XM_065817373.1"/>
</dbReference>
<gene>
    <name evidence="3" type="primary">LOC136090579</name>
</gene>
<organism evidence="2 3">
    <name type="scientific">Hydra vulgaris</name>
    <name type="common">Hydra</name>
    <name type="synonym">Hydra attenuata</name>
    <dbReference type="NCBI Taxonomy" id="6087"/>
    <lineage>
        <taxon>Eukaryota</taxon>
        <taxon>Metazoa</taxon>
        <taxon>Cnidaria</taxon>
        <taxon>Hydrozoa</taxon>
        <taxon>Hydroidolina</taxon>
        <taxon>Anthoathecata</taxon>
        <taxon>Aplanulata</taxon>
        <taxon>Hydridae</taxon>
        <taxon>Hydra</taxon>
    </lineage>
</organism>
<feature type="signal peptide" evidence="1">
    <location>
        <begin position="1"/>
        <end position="19"/>
    </location>
</feature>
<evidence type="ECO:0000256" key="1">
    <source>
        <dbReference type="SAM" id="SignalP"/>
    </source>
</evidence>
<evidence type="ECO:0000313" key="2">
    <source>
        <dbReference type="Proteomes" id="UP001652625"/>
    </source>
</evidence>
<proteinExistence type="predicted"/>
<keyword evidence="2" id="KW-1185">Reference proteome</keyword>
<evidence type="ECO:0000313" key="3">
    <source>
        <dbReference type="RefSeq" id="XP_065673445.1"/>
    </source>
</evidence>
<sequence>MFQKLLVLLLLIYTNEKSAKSINGYEDIDQNDKLTAIKSDLNDFSYLTAKLIRPPTAPNLNQNVENANDKKVLSGNILLRTEGYIKDEGFRTKSKFYRLKKFTIN</sequence>
<keyword evidence="1" id="KW-0732">Signal</keyword>
<protein>
    <submittedName>
        <fullName evidence="3">Uncharacterized protein LOC136090579</fullName>
    </submittedName>
</protein>
<accession>A0ABM4DG78</accession>
<dbReference type="GeneID" id="136090579"/>
<reference evidence="3" key="1">
    <citation type="submission" date="2025-08" db="UniProtKB">
        <authorList>
            <consortium name="RefSeq"/>
        </authorList>
    </citation>
    <scope>IDENTIFICATION</scope>
</reference>
<dbReference type="Proteomes" id="UP001652625">
    <property type="component" value="Chromosome 14"/>
</dbReference>